<sequence>MIRPIKTQEIEAVLDIWLTTSIQAHDFIEAEFWRSQLDNMRNVYLPASEVFVYEQAGGVVGFYALYEDNLAAIFVAPSCQGKGVGKALIADAKTRRESLTLSVYKDNQASYQFYVSQGFNVVSEQEDEHTGHLELTMTL</sequence>
<dbReference type="PANTHER" id="PTHR43800:SF1">
    <property type="entry name" value="PEPTIDYL-LYSINE N-ACETYLTRANSFERASE YJAB"/>
    <property type="match status" value="1"/>
</dbReference>
<evidence type="ECO:0000256" key="2">
    <source>
        <dbReference type="ARBA" id="ARBA00023315"/>
    </source>
</evidence>
<dbReference type="CDD" id="cd04301">
    <property type="entry name" value="NAT_SF"/>
    <property type="match status" value="1"/>
</dbReference>
<dbReference type="Gene3D" id="3.40.630.30">
    <property type="match status" value="1"/>
</dbReference>
<dbReference type="RefSeq" id="WP_126608015.1">
    <property type="nucleotide sequence ID" value="NZ_AP025145.1"/>
</dbReference>
<dbReference type="GO" id="GO:0016747">
    <property type="term" value="F:acyltransferase activity, transferring groups other than amino-acyl groups"/>
    <property type="evidence" value="ECO:0007669"/>
    <property type="project" value="InterPro"/>
</dbReference>
<dbReference type="Proteomes" id="UP001156690">
    <property type="component" value="Unassembled WGS sequence"/>
</dbReference>
<accession>A0AAV5NUP0</accession>
<dbReference type="AlphaFoldDB" id="A0AAV5NUP0"/>
<evidence type="ECO:0000256" key="1">
    <source>
        <dbReference type="ARBA" id="ARBA00022679"/>
    </source>
</evidence>
<comment type="caution">
    <text evidence="4">The sequence shown here is derived from an EMBL/GenBank/DDBJ whole genome shotgun (WGS) entry which is preliminary data.</text>
</comment>
<evidence type="ECO:0000313" key="5">
    <source>
        <dbReference type="Proteomes" id="UP001156690"/>
    </source>
</evidence>
<dbReference type="InterPro" id="IPR000182">
    <property type="entry name" value="GNAT_dom"/>
</dbReference>
<keyword evidence="1" id="KW-0808">Transferase</keyword>
<dbReference type="Pfam" id="PF13673">
    <property type="entry name" value="Acetyltransf_10"/>
    <property type="match status" value="1"/>
</dbReference>
<dbReference type="PANTHER" id="PTHR43800">
    <property type="entry name" value="PEPTIDYL-LYSINE N-ACETYLTRANSFERASE YJAB"/>
    <property type="match status" value="1"/>
</dbReference>
<name>A0AAV5NUP0_9VIBR</name>
<reference evidence="5" key="1">
    <citation type="journal article" date="2019" name="Int. J. Syst. Evol. Microbiol.">
        <title>The Global Catalogue of Microorganisms (GCM) 10K type strain sequencing project: providing services to taxonomists for standard genome sequencing and annotation.</title>
        <authorList>
            <consortium name="The Broad Institute Genomics Platform"/>
            <consortium name="The Broad Institute Genome Sequencing Center for Infectious Disease"/>
            <person name="Wu L."/>
            <person name="Ma J."/>
        </authorList>
    </citation>
    <scope>NUCLEOTIDE SEQUENCE [LARGE SCALE GENOMIC DNA]</scope>
    <source>
        <strain evidence="5">NBRC 15640</strain>
    </source>
</reference>
<dbReference type="PROSITE" id="PS51186">
    <property type="entry name" value="GNAT"/>
    <property type="match status" value="1"/>
</dbReference>
<proteinExistence type="predicted"/>
<dbReference type="NCBIfam" id="NF007853">
    <property type="entry name" value="PRK10562.1"/>
    <property type="match status" value="1"/>
</dbReference>
<dbReference type="InterPro" id="IPR016181">
    <property type="entry name" value="Acyl_CoA_acyltransferase"/>
</dbReference>
<feature type="domain" description="N-acetyltransferase" evidence="3">
    <location>
        <begin position="1"/>
        <end position="139"/>
    </location>
</feature>
<organism evidence="4 5">
    <name type="scientific">Vibrio penaeicida</name>
    <dbReference type="NCBI Taxonomy" id="104609"/>
    <lineage>
        <taxon>Bacteria</taxon>
        <taxon>Pseudomonadati</taxon>
        <taxon>Pseudomonadota</taxon>
        <taxon>Gammaproteobacteria</taxon>
        <taxon>Vibrionales</taxon>
        <taxon>Vibrionaceae</taxon>
        <taxon>Vibrio</taxon>
    </lineage>
</organism>
<keyword evidence="5" id="KW-1185">Reference proteome</keyword>
<dbReference type="SUPFAM" id="SSF55729">
    <property type="entry name" value="Acyl-CoA N-acyltransferases (Nat)"/>
    <property type="match status" value="1"/>
</dbReference>
<gene>
    <name evidence="4" type="ORF">GCM10007932_36350</name>
</gene>
<evidence type="ECO:0000259" key="3">
    <source>
        <dbReference type="PROSITE" id="PS51186"/>
    </source>
</evidence>
<keyword evidence="2" id="KW-0012">Acyltransferase</keyword>
<protein>
    <submittedName>
        <fullName evidence="4">N-acetyltransferase</fullName>
    </submittedName>
</protein>
<evidence type="ECO:0000313" key="4">
    <source>
        <dbReference type="EMBL" id="GLQ74274.1"/>
    </source>
</evidence>
<dbReference type="EMBL" id="BSNX01000055">
    <property type="protein sequence ID" value="GLQ74274.1"/>
    <property type="molecule type" value="Genomic_DNA"/>
</dbReference>